<sequence>MLAYIYESIIITGISLLTANVFFQSEGAPGEWQFIRRYIETGIS</sequence>
<organism evidence="1 2">
    <name type="scientific">Cytobacillus pseudoceanisediminis</name>
    <dbReference type="NCBI Taxonomy" id="3051614"/>
    <lineage>
        <taxon>Bacteria</taxon>
        <taxon>Bacillati</taxon>
        <taxon>Bacillota</taxon>
        <taxon>Bacilli</taxon>
        <taxon>Bacillales</taxon>
        <taxon>Bacillaceae</taxon>
        <taxon>Cytobacillus</taxon>
    </lineage>
</organism>
<keyword evidence="2" id="KW-1185">Reference proteome</keyword>
<name>A0ABZ2ZGU9_9BACI</name>
<dbReference type="RefSeq" id="WP_019382515.1">
    <property type="nucleotide sequence ID" value="NZ_CP097349.1"/>
</dbReference>
<gene>
    <name evidence="1" type="ORF">AADC60_17565</name>
</gene>
<proteinExistence type="predicted"/>
<evidence type="ECO:0000313" key="2">
    <source>
        <dbReference type="Proteomes" id="UP001472074"/>
    </source>
</evidence>
<dbReference type="Proteomes" id="UP001472074">
    <property type="component" value="Chromosome"/>
</dbReference>
<dbReference type="EMBL" id="CP151651">
    <property type="protein sequence ID" value="WZP05887.1"/>
    <property type="molecule type" value="Genomic_DNA"/>
</dbReference>
<evidence type="ECO:0000313" key="1">
    <source>
        <dbReference type="EMBL" id="WZP05887.1"/>
    </source>
</evidence>
<accession>A0ABZ2ZGU9</accession>
<protein>
    <submittedName>
        <fullName evidence="1">Uncharacterized protein</fullName>
    </submittedName>
</protein>
<reference evidence="1 2" key="1">
    <citation type="submission" date="2024-04" db="EMBL/GenBank/DDBJ databases">
        <title>Screening of coral probiotics and analysis of their probiotic properties.</title>
        <authorList>
            <person name="Wang S."/>
        </authorList>
    </citation>
    <scope>NUCLEOTIDE SEQUENCE [LARGE SCALE GENOMIC DNA]</scope>
    <source>
        <strain evidence="1 2">GXU-Z9</strain>
    </source>
</reference>